<reference evidence="1" key="1">
    <citation type="submission" date="2022-04" db="EMBL/GenBank/DDBJ databases">
        <title>Jade perch genome.</title>
        <authorList>
            <person name="Chao B."/>
        </authorList>
    </citation>
    <scope>NUCLEOTIDE SEQUENCE</scope>
    <source>
        <strain evidence="1">CB-2022</strain>
    </source>
</reference>
<organism evidence="1 2">
    <name type="scientific">Scortum barcoo</name>
    <name type="common">barcoo grunter</name>
    <dbReference type="NCBI Taxonomy" id="214431"/>
    <lineage>
        <taxon>Eukaryota</taxon>
        <taxon>Metazoa</taxon>
        <taxon>Chordata</taxon>
        <taxon>Craniata</taxon>
        <taxon>Vertebrata</taxon>
        <taxon>Euteleostomi</taxon>
        <taxon>Actinopterygii</taxon>
        <taxon>Neopterygii</taxon>
        <taxon>Teleostei</taxon>
        <taxon>Neoteleostei</taxon>
        <taxon>Acanthomorphata</taxon>
        <taxon>Eupercaria</taxon>
        <taxon>Centrarchiformes</taxon>
        <taxon>Terapontoidei</taxon>
        <taxon>Terapontidae</taxon>
        <taxon>Scortum</taxon>
    </lineage>
</organism>
<protein>
    <submittedName>
        <fullName evidence="1">Uncharacterized protein</fullName>
    </submittedName>
</protein>
<gene>
    <name evidence="1" type="ORF">L3Q82_012809</name>
</gene>
<comment type="caution">
    <text evidence="1">The sequence shown here is derived from an EMBL/GenBank/DDBJ whole genome shotgun (WGS) entry which is preliminary data.</text>
</comment>
<sequence>MRDLQQYVLDTQEKSRAVNRSPPGGELDQVAGEARQPKNPLMDSSHEESCQAEEGGVLGLSGPGPPEAAEGYLEAMRAVASVVAEEKTR</sequence>
<name>A0ACB8W417_9TELE</name>
<evidence type="ECO:0000313" key="1">
    <source>
        <dbReference type="EMBL" id="KAI3362538.1"/>
    </source>
</evidence>
<keyword evidence="2" id="KW-1185">Reference proteome</keyword>
<proteinExistence type="predicted"/>
<dbReference type="Proteomes" id="UP000831701">
    <property type="component" value="Chromosome 15"/>
</dbReference>
<evidence type="ECO:0000313" key="2">
    <source>
        <dbReference type="Proteomes" id="UP000831701"/>
    </source>
</evidence>
<accession>A0ACB8W417</accession>
<dbReference type="EMBL" id="CM041545">
    <property type="protein sequence ID" value="KAI3362538.1"/>
    <property type="molecule type" value="Genomic_DNA"/>
</dbReference>